<organism evidence="2 3">
    <name type="scientific">Portunus trituberculatus</name>
    <name type="common">Swimming crab</name>
    <name type="synonym">Neptunus trituberculatus</name>
    <dbReference type="NCBI Taxonomy" id="210409"/>
    <lineage>
        <taxon>Eukaryota</taxon>
        <taxon>Metazoa</taxon>
        <taxon>Ecdysozoa</taxon>
        <taxon>Arthropoda</taxon>
        <taxon>Crustacea</taxon>
        <taxon>Multicrustacea</taxon>
        <taxon>Malacostraca</taxon>
        <taxon>Eumalacostraca</taxon>
        <taxon>Eucarida</taxon>
        <taxon>Decapoda</taxon>
        <taxon>Pleocyemata</taxon>
        <taxon>Brachyura</taxon>
        <taxon>Eubrachyura</taxon>
        <taxon>Portunoidea</taxon>
        <taxon>Portunidae</taxon>
        <taxon>Portuninae</taxon>
        <taxon>Portunus</taxon>
    </lineage>
</organism>
<dbReference type="Proteomes" id="UP000324222">
    <property type="component" value="Unassembled WGS sequence"/>
</dbReference>
<keyword evidence="3" id="KW-1185">Reference proteome</keyword>
<evidence type="ECO:0000313" key="3">
    <source>
        <dbReference type="Proteomes" id="UP000324222"/>
    </source>
</evidence>
<dbReference type="AlphaFoldDB" id="A0A5B7JCJ9"/>
<proteinExistence type="predicted"/>
<gene>
    <name evidence="2" type="ORF">E2C01_089631</name>
</gene>
<reference evidence="2 3" key="1">
    <citation type="submission" date="2019-05" db="EMBL/GenBank/DDBJ databases">
        <title>Another draft genome of Portunus trituberculatus and its Hox gene families provides insights of decapod evolution.</title>
        <authorList>
            <person name="Jeong J.-H."/>
            <person name="Song I."/>
            <person name="Kim S."/>
            <person name="Choi T."/>
            <person name="Kim D."/>
            <person name="Ryu S."/>
            <person name="Kim W."/>
        </authorList>
    </citation>
    <scope>NUCLEOTIDE SEQUENCE [LARGE SCALE GENOMIC DNA]</scope>
    <source>
        <tissue evidence="2">Muscle</tissue>
    </source>
</reference>
<name>A0A5B7JCJ9_PORTR</name>
<feature type="region of interest" description="Disordered" evidence="1">
    <location>
        <begin position="31"/>
        <end position="81"/>
    </location>
</feature>
<evidence type="ECO:0000256" key="1">
    <source>
        <dbReference type="SAM" id="MobiDB-lite"/>
    </source>
</evidence>
<comment type="caution">
    <text evidence="2">The sequence shown here is derived from an EMBL/GenBank/DDBJ whole genome shotgun (WGS) entry which is preliminary data.</text>
</comment>
<evidence type="ECO:0000313" key="2">
    <source>
        <dbReference type="EMBL" id="MPC94460.1"/>
    </source>
</evidence>
<dbReference type="EMBL" id="VSRR010098651">
    <property type="protein sequence ID" value="MPC94460.1"/>
    <property type="molecule type" value="Genomic_DNA"/>
</dbReference>
<feature type="compositionally biased region" description="Basic and acidic residues" evidence="1">
    <location>
        <begin position="57"/>
        <end position="72"/>
    </location>
</feature>
<sequence>MLKSHGGDELAPGFATPTPTIRTLCKFYLPTTPLAPHRPAPGRQGGEEPSDGGTGKQEGRWARSQEGDDLAVKRLRKRSER</sequence>
<protein>
    <submittedName>
        <fullName evidence="2">Uncharacterized protein</fullName>
    </submittedName>
</protein>
<accession>A0A5B7JCJ9</accession>